<evidence type="ECO:0000313" key="8">
    <source>
        <dbReference type="Proteomes" id="UP001055102"/>
    </source>
</evidence>
<gene>
    <name evidence="7" type="ORF">AOPFMNJM_0694</name>
</gene>
<dbReference type="Proteomes" id="UP001055102">
    <property type="component" value="Unassembled WGS sequence"/>
</dbReference>
<feature type="chain" id="PRO_5046417091" description="Sugar ABC transporter substrate-binding protein" evidence="4">
    <location>
        <begin position="26"/>
        <end position="444"/>
    </location>
</feature>
<reference evidence="7" key="2">
    <citation type="submission" date="2021-08" db="EMBL/GenBank/DDBJ databases">
        <authorList>
            <person name="Tani A."/>
            <person name="Ola A."/>
            <person name="Ogura Y."/>
            <person name="Katsura K."/>
            <person name="Hayashi T."/>
        </authorList>
    </citation>
    <scope>NUCLEOTIDE SEQUENCE</scope>
    <source>
        <strain evidence="7">LMG 23639</strain>
    </source>
</reference>
<feature type="region of interest" description="Disordered" evidence="3">
    <location>
        <begin position="407"/>
        <end position="444"/>
    </location>
</feature>
<sequence length="444" mass="47253">MSAGRALLVALFCLGGALLSGSAGAEPFRLGQDDKVDVRVFGRPDLSMSLKIDADGNLRLPLVGSVPAAGQTVDAVEERLNAAYRDGAGIVGPKVTVTVLETGPIFVGGAVQSPGRYPWASDLTPAKAYALAGGAPRLSESGGPLLAFESYRAVEQEEQTQTRLASAVLRRARLGAEAASAATFEPPKGWAEGLATAQADELLTRERHLFAKRRESLAGEVNNLKRQQQILVEQDAAYRASLVKKAQQRSLLQQELSAMDGEATTARLVPVTRLLTLKRQIVEVENDQRDIERRITETKLQGTITETTIANLQNARIVEASTQLAEVERELVSLRDSLEPNRRRADIARQVIGNGGAGARGARTERDARAREPLFSIRRQVAGRTEVIQAGPDTPLMPRDLVQVAVPAPVPASAERAPAEPPAPQSSATGTLPGKPGAAASASR</sequence>
<organism evidence="7 8">
    <name type="scientific">Methylobacterium jeotgali</name>
    <dbReference type="NCBI Taxonomy" id="381630"/>
    <lineage>
        <taxon>Bacteria</taxon>
        <taxon>Pseudomonadati</taxon>
        <taxon>Pseudomonadota</taxon>
        <taxon>Alphaproteobacteria</taxon>
        <taxon>Hyphomicrobiales</taxon>
        <taxon>Methylobacteriaceae</taxon>
        <taxon>Methylobacterium</taxon>
    </lineage>
</organism>
<keyword evidence="2" id="KW-0175">Coiled coil</keyword>
<feature type="domain" description="Polysaccharide export protein N-terminal" evidence="5">
    <location>
        <begin position="26"/>
        <end position="99"/>
    </location>
</feature>
<feature type="domain" description="AprE-like long alpha-helical hairpin" evidence="6">
    <location>
        <begin position="156"/>
        <end position="340"/>
    </location>
</feature>
<accession>A0ABQ4SUE4</accession>
<evidence type="ECO:0000259" key="6">
    <source>
        <dbReference type="Pfam" id="PF25994"/>
    </source>
</evidence>
<feature type="signal peptide" evidence="4">
    <location>
        <begin position="1"/>
        <end position="25"/>
    </location>
</feature>
<evidence type="ECO:0000256" key="4">
    <source>
        <dbReference type="SAM" id="SignalP"/>
    </source>
</evidence>
<dbReference type="InterPro" id="IPR049712">
    <property type="entry name" value="Poly_export"/>
</dbReference>
<dbReference type="Pfam" id="PF25994">
    <property type="entry name" value="HH_AprE"/>
    <property type="match status" value="1"/>
</dbReference>
<evidence type="ECO:0000256" key="1">
    <source>
        <dbReference type="ARBA" id="ARBA00022729"/>
    </source>
</evidence>
<evidence type="ECO:0000256" key="3">
    <source>
        <dbReference type="SAM" id="MobiDB-lite"/>
    </source>
</evidence>
<dbReference type="InterPro" id="IPR003715">
    <property type="entry name" value="Poly_export_N"/>
</dbReference>
<dbReference type="RefSeq" id="WP_238274079.1">
    <property type="nucleotide sequence ID" value="NZ_BPQR01000010.1"/>
</dbReference>
<reference evidence="7" key="1">
    <citation type="journal article" date="2021" name="Front. Microbiol.">
        <title>Comprehensive Comparative Genomics and Phenotyping of Methylobacterium Species.</title>
        <authorList>
            <person name="Alessa O."/>
            <person name="Ogura Y."/>
            <person name="Fujitani Y."/>
            <person name="Takami H."/>
            <person name="Hayashi T."/>
            <person name="Sahin N."/>
            <person name="Tani A."/>
        </authorList>
    </citation>
    <scope>NUCLEOTIDE SEQUENCE</scope>
    <source>
        <strain evidence="7">LMG 23639</strain>
    </source>
</reference>
<feature type="compositionally biased region" description="Low complexity" evidence="3">
    <location>
        <begin position="407"/>
        <end position="416"/>
    </location>
</feature>
<feature type="coiled-coil region" evidence="2">
    <location>
        <begin position="274"/>
        <end position="337"/>
    </location>
</feature>
<dbReference type="PANTHER" id="PTHR33619:SF3">
    <property type="entry name" value="POLYSACCHARIDE EXPORT PROTEIN GFCE-RELATED"/>
    <property type="match status" value="1"/>
</dbReference>
<proteinExistence type="predicted"/>
<protein>
    <recommendedName>
        <fullName evidence="9">Sugar ABC transporter substrate-binding protein</fullName>
    </recommendedName>
</protein>
<comment type="caution">
    <text evidence="7">The sequence shown here is derived from an EMBL/GenBank/DDBJ whole genome shotgun (WGS) entry which is preliminary data.</text>
</comment>
<dbReference type="InterPro" id="IPR058781">
    <property type="entry name" value="HH_AprE-like"/>
</dbReference>
<dbReference type="Gene3D" id="3.30.1950.10">
    <property type="entry name" value="wza like domain"/>
    <property type="match status" value="1"/>
</dbReference>
<evidence type="ECO:0000313" key="7">
    <source>
        <dbReference type="EMBL" id="GJE05394.1"/>
    </source>
</evidence>
<evidence type="ECO:0000259" key="5">
    <source>
        <dbReference type="Pfam" id="PF02563"/>
    </source>
</evidence>
<name>A0ABQ4SUE4_9HYPH</name>
<evidence type="ECO:0008006" key="9">
    <source>
        <dbReference type="Google" id="ProtNLM"/>
    </source>
</evidence>
<keyword evidence="1 4" id="KW-0732">Signal</keyword>
<dbReference type="PANTHER" id="PTHR33619">
    <property type="entry name" value="POLYSACCHARIDE EXPORT PROTEIN GFCE-RELATED"/>
    <property type="match status" value="1"/>
</dbReference>
<keyword evidence="8" id="KW-1185">Reference proteome</keyword>
<dbReference type="Pfam" id="PF02563">
    <property type="entry name" value="Poly_export"/>
    <property type="match status" value="1"/>
</dbReference>
<evidence type="ECO:0000256" key="2">
    <source>
        <dbReference type="SAM" id="Coils"/>
    </source>
</evidence>
<dbReference type="EMBL" id="BPQR01000010">
    <property type="protein sequence ID" value="GJE05394.1"/>
    <property type="molecule type" value="Genomic_DNA"/>
</dbReference>